<accession>A0A6G1K2M2</accession>
<reference evidence="1" key="1">
    <citation type="journal article" date="2020" name="Stud. Mycol.">
        <title>101 Dothideomycetes genomes: a test case for predicting lifestyles and emergence of pathogens.</title>
        <authorList>
            <person name="Haridas S."/>
            <person name="Albert R."/>
            <person name="Binder M."/>
            <person name="Bloem J."/>
            <person name="Labutti K."/>
            <person name="Salamov A."/>
            <person name="Andreopoulos B."/>
            <person name="Baker S."/>
            <person name="Barry K."/>
            <person name="Bills G."/>
            <person name="Bluhm B."/>
            <person name="Cannon C."/>
            <person name="Castanera R."/>
            <person name="Culley D."/>
            <person name="Daum C."/>
            <person name="Ezra D."/>
            <person name="Gonzalez J."/>
            <person name="Henrissat B."/>
            <person name="Kuo A."/>
            <person name="Liang C."/>
            <person name="Lipzen A."/>
            <person name="Lutzoni F."/>
            <person name="Magnuson J."/>
            <person name="Mondo S."/>
            <person name="Nolan M."/>
            <person name="Ohm R."/>
            <person name="Pangilinan J."/>
            <person name="Park H.-J."/>
            <person name="Ramirez L."/>
            <person name="Alfaro M."/>
            <person name="Sun H."/>
            <person name="Tritt A."/>
            <person name="Yoshinaga Y."/>
            <person name="Zwiers L.-H."/>
            <person name="Turgeon B."/>
            <person name="Goodwin S."/>
            <person name="Spatafora J."/>
            <person name="Crous P."/>
            <person name="Grigoriev I."/>
        </authorList>
    </citation>
    <scope>NUCLEOTIDE SEQUENCE</scope>
    <source>
        <strain evidence="1">CBS 279.74</strain>
    </source>
</reference>
<evidence type="ECO:0000313" key="1">
    <source>
        <dbReference type="EMBL" id="KAF2706990.1"/>
    </source>
</evidence>
<dbReference type="Proteomes" id="UP000799428">
    <property type="component" value="Unassembled WGS sequence"/>
</dbReference>
<name>A0A6G1K2M2_9PLEO</name>
<dbReference type="AlphaFoldDB" id="A0A6G1K2M2"/>
<organism evidence="1 2">
    <name type="scientific">Pleomassaria siparia CBS 279.74</name>
    <dbReference type="NCBI Taxonomy" id="1314801"/>
    <lineage>
        <taxon>Eukaryota</taxon>
        <taxon>Fungi</taxon>
        <taxon>Dikarya</taxon>
        <taxon>Ascomycota</taxon>
        <taxon>Pezizomycotina</taxon>
        <taxon>Dothideomycetes</taxon>
        <taxon>Pleosporomycetidae</taxon>
        <taxon>Pleosporales</taxon>
        <taxon>Pleomassariaceae</taxon>
        <taxon>Pleomassaria</taxon>
    </lineage>
</organism>
<proteinExistence type="predicted"/>
<gene>
    <name evidence="1" type="ORF">K504DRAFT_447049</name>
</gene>
<keyword evidence="2" id="KW-1185">Reference proteome</keyword>
<sequence length="117" mass="13340">MPGFQIPRQPVIVDTPIHRIRLGVRDCQGTYRAGHIQGREMVGQWQGRALRIGVVSADAMPDFCCYGLVCSYVVDEKANKDNTHDSHRRELDRGLRAWFLLKVEEVVTKQHADTHNT</sequence>
<evidence type="ECO:0000313" key="2">
    <source>
        <dbReference type="Proteomes" id="UP000799428"/>
    </source>
</evidence>
<protein>
    <submittedName>
        <fullName evidence="1">Uncharacterized protein</fullName>
    </submittedName>
</protein>
<dbReference type="EMBL" id="MU005774">
    <property type="protein sequence ID" value="KAF2706990.1"/>
    <property type="molecule type" value="Genomic_DNA"/>
</dbReference>